<organism evidence="2 3">
    <name type="scientific">Corynebacterium pseudokroppenstedtii</name>
    <dbReference type="NCBI Taxonomy" id="2804917"/>
    <lineage>
        <taxon>Bacteria</taxon>
        <taxon>Bacillati</taxon>
        <taxon>Actinomycetota</taxon>
        <taxon>Actinomycetes</taxon>
        <taxon>Mycobacteriales</taxon>
        <taxon>Corynebacteriaceae</taxon>
        <taxon>Corynebacterium</taxon>
    </lineage>
</organism>
<protein>
    <recommendedName>
        <fullName evidence="4">Secreted protein</fullName>
    </recommendedName>
</protein>
<dbReference type="KEGG" id="cpsk:Q0N40_04180"/>
<keyword evidence="3" id="KW-1185">Reference proteome</keyword>
<name>A0AAU0Q1Q4_9CORY</name>
<feature type="transmembrane region" description="Helical" evidence="1">
    <location>
        <begin position="28"/>
        <end position="45"/>
    </location>
</feature>
<dbReference type="EMBL" id="CP137757">
    <property type="protein sequence ID" value="WPF25739.1"/>
    <property type="molecule type" value="Genomic_DNA"/>
</dbReference>
<evidence type="ECO:0000313" key="2">
    <source>
        <dbReference type="EMBL" id="WPF25739.1"/>
    </source>
</evidence>
<evidence type="ECO:0008006" key="4">
    <source>
        <dbReference type="Google" id="ProtNLM"/>
    </source>
</evidence>
<dbReference type="GeneID" id="92727346"/>
<keyword evidence="1" id="KW-0812">Transmembrane</keyword>
<sequence>MKFRAQDAILILISAIFSLAFFPPKWALVVFILLVLVAVGLKYWSERKQ</sequence>
<accession>A0AAU0Q1Q4</accession>
<evidence type="ECO:0000313" key="3">
    <source>
        <dbReference type="Proteomes" id="UP001174314"/>
    </source>
</evidence>
<evidence type="ECO:0000256" key="1">
    <source>
        <dbReference type="SAM" id="Phobius"/>
    </source>
</evidence>
<reference evidence="2 3" key="1">
    <citation type="submission" date="2023-10" db="EMBL/GenBank/DDBJ databases">
        <title>complete genome sequence of Corynebacterium pseudokroppenstedtii P15-C1.</title>
        <authorList>
            <person name="Bruggemann H."/>
            <person name="Poehlein A."/>
        </authorList>
    </citation>
    <scope>NUCLEOTIDE SEQUENCE [LARGE SCALE GENOMIC DNA]</scope>
    <source>
        <strain evidence="2 3">P15_C1</strain>
    </source>
</reference>
<keyword evidence="1" id="KW-1133">Transmembrane helix</keyword>
<dbReference type="RefSeq" id="WP_156441630.1">
    <property type="nucleotide sequence ID" value="NZ_CP137757.1"/>
</dbReference>
<dbReference type="Proteomes" id="UP001174314">
    <property type="component" value="Chromosome"/>
</dbReference>
<keyword evidence="1" id="KW-0472">Membrane</keyword>
<gene>
    <name evidence="2" type="ORF">Q0N40_04180</name>
</gene>
<proteinExistence type="predicted"/>
<dbReference type="AlphaFoldDB" id="A0AAU0Q1Q4"/>